<accession>X0UXN6</accession>
<comment type="caution">
    <text evidence="1">The sequence shown here is derived from an EMBL/GenBank/DDBJ whole genome shotgun (WGS) entry which is preliminary data.</text>
</comment>
<reference evidence="1" key="1">
    <citation type="journal article" date="2014" name="Front. Microbiol.">
        <title>High frequency of phylogenetically diverse reductive dehalogenase-homologous genes in deep subseafloor sedimentary metagenomes.</title>
        <authorList>
            <person name="Kawai M."/>
            <person name="Futagami T."/>
            <person name="Toyoda A."/>
            <person name="Takaki Y."/>
            <person name="Nishi S."/>
            <person name="Hori S."/>
            <person name="Arai W."/>
            <person name="Tsubouchi T."/>
            <person name="Morono Y."/>
            <person name="Uchiyama I."/>
            <person name="Ito T."/>
            <person name="Fujiyama A."/>
            <person name="Inagaki F."/>
            <person name="Takami H."/>
        </authorList>
    </citation>
    <scope>NUCLEOTIDE SEQUENCE</scope>
    <source>
        <strain evidence="1">Expedition CK06-06</strain>
    </source>
</reference>
<sequence length="66" mass="7392">CYLYLTVERTSFSGEVGIYLSEERFPTVVPSDWDPDSIKYHLTLSGNIQPNGTVEGIAKLEAYYAS</sequence>
<evidence type="ECO:0000313" key="1">
    <source>
        <dbReference type="EMBL" id="GAF93220.1"/>
    </source>
</evidence>
<protein>
    <submittedName>
        <fullName evidence="1">Uncharacterized protein</fullName>
    </submittedName>
</protein>
<feature type="non-terminal residue" evidence="1">
    <location>
        <position position="66"/>
    </location>
</feature>
<proteinExistence type="predicted"/>
<dbReference type="EMBL" id="BARS01014421">
    <property type="protein sequence ID" value="GAF93220.1"/>
    <property type="molecule type" value="Genomic_DNA"/>
</dbReference>
<organism evidence="1">
    <name type="scientific">marine sediment metagenome</name>
    <dbReference type="NCBI Taxonomy" id="412755"/>
    <lineage>
        <taxon>unclassified sequences</taxon>
        <taxon>metagenomes</taxon>
        <taxon>ecological metagenomes</taxon>
    </lineage>
</organism>
<name>X0UXN6_9ZZZZ</name>
<feature type="non-terminal residue" evidence="1">
    <location>
        <position position="1"/>
    </location>
</feature>
<dbReference type="AlphaFoldDB" id="X0UXN6"/>
<gene>
    <name evidence="1" type="ORF">S01H1_24326</name>
</gene>